<dbReference type="CDD" id="cd01392">
    <property type="entry name" value="HTH_LacI"/>
    <property type="match status" value="1"/>
</dbReference>
<dbReference type="CDD" id="cd06267">
    <property type="entry name" value="PBP1_LacI_sugar_binding-like"/>
    <property type="match status" value="1"/>
</dbReference>
<keyword evidence="2" id="KW-0805">Transcription regulation</keyword>
<evidence type="ECO:0000256" key="4">
    <source>
        <dbReference type="ARBA" id="ARBA00023163"/>
    </source>
</evidence>
<organism evidence="6 7">
    <name type="scientific">Paenibacillus residui</name>
    <dbReference type="NCBI Taxonomy" id="629724"/>
    <lineage>
        <taxon>Bacteria</taxon>
        <taxon>Bacillati</taxon>
        <taxon>Bacillota</taxon>
        <taxon>Bacilli</taxon>
        <taxon>Bacillales</taxon>
        <taxon>Paenibacillaceae</taxon>
        <taxon>Paenibacillus</taxon>
    </lineage>
</organism>
<evidence type="ECO:0000256" key="1">
    <source>
        <dbReference type="ARBA" id="ARBA00022491"/>
    </source>
</evidence>
<keyword evidence="7" id="KW-1185">Reference proteome</keyword>
<dbReference type="SMART" id="SM00354">
    <property type="entry name" value="HTH_LACI"/>
    <property type="match status" value="1"/>
</dbReference>
<dbReference type="PANTHER" id="PTHR30146">
    <property type="entry name" value="LACI-RELATED TRANSCRIPTIONAL REPRESSOR"/>
    <property type="match status" value="1"/>
</dbReference>
<reference evidence="7" key="1">
    <citation type="journal article" date="2019" name="Int. J. Syst. Evol. Microbiol.">
        <title>The Global Catalogue of Microorganisms (GCM) 10K type strain sequencing project: providing services to taxonomists for standard genome sequencing and annotation.</title>
        <authorList>
            <consortium name="The Broad Institute Genomics Platform"/>
            <consortium name="The Broad Institute Genome Sequencing Center for Infectious Disease"/>
            <person name="Wu L."/>
            <person name="Ma J."/>
        </authorList>
    </citation>
    <scope>NUCLEOTIDE SEQUENCE [LARGE SCALE GENOMIC DNA]</scope>
    <source>
        <strain evidence="7">CCUG 57263</strain>
    </source>
</reference>
<keyword evidence="4" id="KW-0804">Transcription</keyword>
<evidence type="ECO:0000313" key="7">
    <source>
        <dbReference type="Proteomes" id="UP001597120"/>
    </source>
</evidence>
<dbReference type="Proteomes" id="UP001597120">
    <property type="component" value="Unassembled WGS sequence"/>
</dbReference>
<dbReference type="Gene3D" id="1.10.260.40">
    <property type="entry name" value="lambda repressor-like DNA-binding domains"/>
    <property type="match status" value="1"/>
</dbReference>
<dbReference type="Gene3D" id="3.40.50.2300">
    <property type="match status" value="2"/>
</dbReference>
<dbReference type="EMBL" id="JBHTIU010000039">
    <property type="protein sequence ID" value="MFD0870115.1"/>
    <property type="molecule type" value="Genomic_DNA"/>
</dbReference>
<evidence type="ECO:0000256" key="2">
    <source>
        <dbReference type="ARBA" id="ARBA00023015"/>
    </source>
</evidence>
<dbReference type="PROSITE" id="PS50932">
    <property type="entry name" value="HTH_LACI_2"/>
    <property type="match status" value="1"/>
</dbReference>
<keyword evidence="1" id="KW-0678">Repressor</keyword>
<dbReference type="RefSeq" id="WP_379288623.1">
    <property type="nucleotide sequence ID" value="NZ_JBHTIU010000039.1"/>
</dbReference>
<dbReference type="SUPFAM" id="SSF47413">
    <property type="entry name" value="lambda repressor-like DNA-binding domains"/>
    <property type="match status" value="1"/>
</dbReference>
<dbReference type="InterPro" id="IPR010982">
    <property type="entry name" value="Lambda_DNA-bd_dom_sf"/>
</dbReference>
<dbReference type="SUPFAM" id="SSF53822">
    <property type="entry name" value="Periplasmic binding protein-like I"/>
    <property type="match status" value="1"/>
</dbReference>
<dbReference type="GO" id="GO:0003677">
    <property type="term" value="F:DNA binding"/>
    <property type="evidence" value="ECO:0007669"/>
    <property type="project" value="UniProtKB-KW"/>
</dbReference>
<dbReference type="InterPro" id="IPR001761">
    <property type="entry name" value="Peripla_BP/Lac1_sug-bd_dom"/>
</dbReference>
<dbReference type="Pfam" id="PF00356">
    <property type="entry name" value="LacI"/>
    <property type="match status" value="1"/>
</dbReference>
<comment type="caution">
    <text evidence="6">The sequence shown here is derived from an EMBL/GenBank/DDBJ whole genome shotgun (WGS) entry which is preliminary data.</text>
</comment>
<evidence type="ECO:0000256" key="3">
    <source>
        <dbReference type="ARBA" id="ARBA00023125"/>
    </source>
</evidence>
<sequence length="331" mass="37060">MTVTKKDIADYLGISRTAVSLVLNNTPNSTVSEETRRSILQAAKELGYRDSEIYPKICYILYNREPDDPLYIHDLRVIENVASQHGYRLIFMNVRSSTNDFNMLSKYLGNKEVSGIVLTGDIDDDILDIMEDAAVPYVVYSGVSSNRTDVNVIVTDVVKIAYEATKYLTDLGHVRIALFSGSLDTLVHQQTLTGYRKALEEAGIPYDISLVQASKEEDGYELASRMEILEIDYSAAFCVNTVIQFGALQKLKDLGFQVPRKISLVGWGYSELVKMSVPNLTTLYIGPEEKENVVKRLIEIINEGDKDRRTIYLKDTVIHEGGTAALYRSGS</sequence>
<proteinExistence type="predicted"/>
<evidence type="ECO:0000259" key="5">
    <source>
        <dbReference type="PROSITE" id="PS50932"/>
    </source>
</evidence>
<evidence type="ECO:0000313" key="6">
    <source>
        <dbReference type="EMBL" id="MFD0870115.1"/>
    </source>
</evidence>
<keyword evidence="3 6" id="KW-0238">DNA-binding</keyword>
<dbReference type="InterPro" id="IPR028082">
    <property type="entry name" value="Peripla_BP_I"/>
</dbReference>
<protein>
    <submittedName>
        <fullName evidence="6">LacI family DNA-binding transcriptional regulator</fullName>
    </submittedName>
</protein>
<feature type="domain" description="HTH lacI-type" evidence="5">
    <location>
        <begin position="3"/>
        <end position="49"/>
    </location>
</feature>
<dbReference type="InterPro" id="IPR000843">
    <property type="entry name" value="HTH_LacI"/>
</dbReference>
<gene>
    <name evidence="6" type="ORF">ACFQ03_13215</name>
</gene>
<dbReference type="PANTHER" id="PTHR30146:SF148">
    <property type="entry name" value="HTH-TYPE TRANSCRIPTIONAL REPRESSOR PURR-RELATED"/>
    <property type="match status" value="1"/>
</dbReference>
<dbReference type="Pfam" id="PF00532">
    <property type="entry name" value="Peripla_BP_1"/>
    <property type="match status" value="1"/>
</dbReference>
<accession>A0ABW3DAA0</accession>
<name>A0ABW3DAA0_9BACL</name>